<dbReference type="Proteomes" id="UP000183894">
    <property type="component" value="Unassembled WGS sequence"/>
</dbReference>
<accession>A0A1H7HQT4</accession>
<dbReference type="EMBL" id="FOAD01000001">
    <property type="protein sequence ID" value="SEK52743.1"/>
    <property type="molecule type" value="Genomic_DNA"/>
</dbReference>
<dbReference type="InterPro" id="IPR055970">
    <property type="entry name" value="DUF7548"/>
</dbReference>
<evidence type="ECO:0000313" key="2">
    <source>
        <dbReference type="EMBL" id="SEK52743.1"/>
    </source>
</evidence>
<keyword evidence="1" id="KW-0472">Membrane</keyword>
<proteinExistence type="predicted"/>
<gene>
    <name evidence="2" type="ORF">SAMN04488691_101659</name>
</gene>
<feature type="transmembrane region" description="Helical" evidence="1">
    <location>
        <begin position="38"/>
        <end position="62"/>
    </location>
</feature>
<dbReference type="AlphaFoldDB" id="A0A1H7HQT4"/>
<feature type="transmembrane region" description="Helical" evidence="1">
    <location>
        <begin position="74"/>
        <end position="96"/>
    </location>
</feature>
<feature type="transmembrane region" description="Helical" evidence="1">
    <location>
        <begin position="116"/>
        <end position="133"/>
    </location>
</feature>
<dbReference type="Pfam" id="PF24416">
    <property type="entry name" value="DUF7548"/>
    <property type="match status" value="1"/>
</dbReference>
<dbReference type="OrthoDB" id="214866at2157"/>
<organism evidence="2 3">
    <name type="scientific">Haloferax larsenii</name>
    <dbReference type="NCBI Taxonomy" id="302484"/>
    <lineage>
        <taxon>Archaea</taxon>
        <taxon>Methanobacteriati</taxon>
        <taxon>Methanobacteriota</taxon>
        <taxon>Stenosarchaea group</taxon>
        <taxon>Halobacteria</taxon>
        <taxon>Halobacteriales</taxon>
        <taxon>Haloferacaceae</taxon>
        <taxon>Haloferax</taxon>
    </lineage>
</organism>
<dbReference type="RefSeq" id="WP_074792005.1">
    <property type="nucleotide sequence ID" value="NZ_FOAD01000001.1"/>
</dbReference>
<keyword evidence="1" id="KW-1133">Transmembrane helix</keyword>
<reference evidence="2 3" key="1">
    <citation type="submission" date="2016-10" db="EMBL/GenBank/DDBJ databases">
        <authorList>
            <person name="de Groot N.N."/>
        </authorList>
    </citation>
    <scope>NUCLEOTIDE SEQUENCE [LARGE SCALE GENOMIC DNA]</scope>
    <source>
        <strain evidence="2 3">CDM_5</strain>
    </source>
</reference>
<name>A0A1H7HQT4_HALLR</name>
<evidence type="ECO:0000256" key="1">
    <source>
        <dbReference type="SAM" id="Phobius"/>
    </source>
</evidence>
<keyword evidence="1" id="KW-0812">Transmembrane</keyword>
<protein>
    <submittedName>
        <fullName evidence="2">Uncharacterized protein</fullName>
    </submittedName>
</protein>
<sequence>MDIERTAPTVGLVGSVLLAAAVAVPAVAVESGAGPMAAYYASGPVGIAIVGLLALVEVIVLLSGRQERTDPATAAGLAFVLALTMLGISAAWAFAIDPTVLFSFPEQYSWISYHRWSVLGAASLLFVGTAGYARSVL</sequence>
<evidence type="ECO:0000313" key="3">
    <source>
        <dbReference type="Proteomes" id="UP000183894"/>
    </source>
</evidence>